<dbReference type="OrthoDB" id="10379537at2759"/>
<dbReference type="KEGG" id="mlr:MELLADRAFT_62458"/>
<sequence length="708" mass="81035">MIPDLLQFQLTLSISADVAISMNPSLPKISKLNVDEIQDAVSSLQTGTREVQRKEYIGKHQKTLTDQKQHEDVVDLAYQPHNWYFPKQAHRFHNGRNIHKISPYATPDIETHITVGPVKNNGEINRAQVGQQRPRSKSRLISNLLSSQGSESYVQNMSDGNHGLKCTPANSNMSTDNLMIGSSKRQKITGNQNKEAGNLVLGHQALDEYFPKQAHRSFDKDKMQNRYDSVGTKVKKPLPIGAIESQGALPKGKLEFPKPVSKGNQVSEWSRSKGSTSHIQNMIDGNCAIEADQIQLKQARTDQTPKKDPKGINQKFQPHVLQMPPKPLKKMSPYSWESKEKYAYKGKTKLANNPKLTCTSVKRMQGINIQTFYSHNPDKMCSAAAYHFTKDLLTTMKIKYQPQTKQTNYPTWEAAKQMWTPNLVLPFVYFVVSCNPTLRIWENIKHMTAYILKCYNQWYATYHIAQLGSKIKSPQGETTNLMSRQLTVSGLSTLARNLLVIHEDDALKTFMCHSKARLCMLKRHVSETFEGDYSKGYPYTSTNQKQAGSVWDDWEKKSLDIRKKAEDVQWPTFLDYPRSDSEQILLVNGEPESNILVKENNRVAAFIHQWEMDFMKTIKFIRTSHSQKSGFPPLSIKDFCRGIHTFLNENNPTPKYQVTLFSEFLHQDSQDKFYADFWNHFEVLEDKKLTQALRQRKSIAKIGKKALL</sequence>
<dbReference type="VEuPathDB" id="FungiDB:MELLADRAFT_62458"/>
<dbReference type="GeneID" id="18929905"/>
<evidence type="ECO:0000313" key="2">
    <source>
        <dbReference type="EMBL" id="EGG07655.1"/>
    </source>
</evidence>
<dbReference type="HOGENOM" id="CLU_389824_0_0_1"/>
<organism evidence="3">
    <name type="scientific">Melampsora larici-populina (strain 98AG31 / pathotype 3-4-7)</name>
    <name type="common">Poplar leaf rust fungus</name>
    <dbReference type="NCBI Taxonomy" id="747676"/>
    <lineage>
        <taxon>Eukaryota</taxon>
        <taxon>Fungi</taxon>
        <taxon>Dikarya</taxon>
        <taxon>Basidiomycota</taxon>
        <taxon>Pucciniomycotina</taxon>
        <taxon>Pucciniomycetes</taxon>
        <taxon>Pucciniales</taxon>
        <taxon>Melampsoraceae</taxon>
        <taxon>Melampsora</taxon>
    </lineage>
</organism>
<evidence type="ECO:0000256" key="1">
    <source>
        <dbReference type="SAM" id="MobiDB-lite"/>
    </source>
</evidence>
<feature type="region of interest" description="Disordered" evidence="1">
    <location>
        <begin position="253"/>
        <end position="277"/>
    </location>
</feature>
<protein>
    <submittedName>
        <fullName evidence="2">Uncharacterized protein</fullName>
    </submittedName>
</protein>
<keyword evidence="3" id="KW-1185">Reference proteome</keyword>
<dbReference type="AlphaFoldDB" id="F4RJ16"/>
<reference evidence="3" key="1">
    <citation type="journal article" date="2011" name="Proc. Natl. Acad. Sci. U.S.A.">
        <title>Obligate biotrophy features unraveled by the genomic analysis of rust fungi.</title>
        <authorList>
            <person name="Duplessis S."/>
            <person name="Cuomo C.A."/>
            <person name="Lin Y.-C."/>
            <person name="Aerts A."/>
            <person name="Tisserant E."/>
            <person name="Veneault-Fourrey C."/>
            <person name="Joly D.L."/>
            <person name="Hacquard S."/>
            <person name="Amselem J."/>
            <person name="Cantarel B.L."/>
            <person name="Chiu R."/>
            <person name="Coutinho P.M."/>
            <person name="Feau N."/>
            <person name="Field M."/>
            <person name="Frey P."/>
            <person name="Gelhaye E."/>
            <person name="Goldberg J."/>
            <person name="Grabherr M.G."/>
            <person name="Kodira C.D."/>
            <person name="Kohler A."/>
            <person name="Kuees U."/>
            <person name="Lindquist E.A."/>
            <person name="Lucas S.M."/>
            <person name="Mago R."/>
            <person name="Mauceli E."/>
            <person name="Morin E."/>
            <person name="Murat C."/>
            <person name="Pangilinan J.L."/>
            <person name="Park R."/>
            <person name="Pearson M."/>
            <person name="Quesneville H."/>
            <person name="Rouhier N."/>
            <person name="Sakthikumar S."/>
            <person name="Salamov A.A."/>
            <person name="Schmutz J."/>
            <person name="Selles B."/>
            <person name="Shapiro H."/>
            <person name="Tanguay P."/>
            <person name="Tuskan G.A."/>
            <person name="Henrissat B."/>
            <person name="Van de Peer Y."/>
            <person name="Rouze P."/>
            <person name="Ellis J.G."/>
            <person name="Dodds P.N."/>
            <person name="Schein J.E."/>
            <person name="Zhong S."/>
            <person name="Hamelin R.C."/>
            <person name="Grigoriev I.V."/>
            <person name="Szabo L.J."/>
            <person name="Martin F."/>
        </authorList>
    </citation>
    <scope>NUCLEOTIDE SEQUENCE [LARGE SCALE GENOMIC DNA]</scope>
    <source>
        <strain evidence="3">98AG31 / pathotype 3-4-7</strain>
    </source>
</reference>
<dbReference type="RefSeq" id="XP_007408987.1">
    <property type="nucleotide sequence ID" value="XM_007408925.1"/>
</dbReference>
<feature type="compositionally biased region" description="Polar residues" evidence="1">
    <location>
        <begin position="262"/>
        <end position="277"/>
    </location>
</feature>
<name>F4RJ16_MELLP</name>
<dbReference type="EMBL" id="GL883103">
    <property type="protein sequence ID" value="EGG07655.1"/>
    <property type="molecule type" value="Genomic_DNA"/>
</dbReference>
<dbReference type="InParanoid" id="F4RJ16"/>
<accession>F4RJ16</accession>
<evidence type="ECO:0000313" key="3">
    <source>
        <dbReference type="Proteomes" id="UP000001072"/>
    </source>
</evidence>
<proteinExistence type="predicted"/>
<gene>
    <name evidence="2" type="ORF">MELLADRAFT_62458</name>
</gene>
<dbReference type="Proteomes" id="UP000001072">
    <property type="component" value="Unassembled WGS sequence"/>
</dbReference>